<dbReference type="Gene3D" id="1.25.40.10">
    <property type="entry name" value="Tetratricopeptide repeat domain"/>
    <property type="match status" value="1"/>
</dbReference>
<gene>
    <name evidence="2" type="ORF">CCO02nite_29080</name>
</gene>
<evidence type="ECO:0000313" key="3">
    <source>
        <dbReference type="Proteomes" id="UP000321720"/>
    </source>
</evidence>
<dbReference type="InterPro" id="IPR011990">
    <property type="entry name" value="TPR-like_helical_dom_sf"/>
</dbReference>
<dbReference type="Pfam" id="PF12770">
    <property type="entry name" value="CHAT"/>
    <property type="match status" value="1"/>
</dbReference>
<accession>A0A511JE25</accession>
<feature type="domain" description="CHAT" evidence="1">
    <location>
        <begin position="640"/>
        <end position="853"/>
    </location>
</feature>
<dbReference type="OrthoDB" id="9761935at2"/>
<dbReference type="SUPFAM" id="SSF48452">
    <property type="entry name" value="TPR-like"/>
    <property type="match status" value="1"/>
</dbReference>
<reference evidence="2 3" key="1">
    <citation type="submission" date="2019-07" db="EMBL/GenBank/DDBJ databases">
        <title>Whole genome shotgun sequence of Cellulomonas composti NBRC 100758.</title>
        <authorList>
            <person name="Hosoyama A."/>
            <person name="Uohara A."/>
            <person name="Ohji S."/>
            <person name="Ichikawa N."/>
        </authorList>
    </citation>
    <scope>NUCLEOTIDE SEQUENCE [LARGE SCALE GENOMIC DNA]</scope>
    <source>
        <strain evidence="2 3">NBRC 100758</strain>
    </source>
</reference>
<evidence type="ECO:0000259" key="1">
    <source>
        <dbReference type="Pfam" id="PF12770"/>
    </source>
</evidence>
<proteinExistence type="predicted"/>
<keyword evidence="3" id="KW-1185">Reference proteome</keyword>
<dbReference type="AlphaFoldDB" id="A0A511JE25"/>
<dbReference type="InterPro" id="IPR024983">
    <property type="entry name" value="CHAT_dom"/>
</dbReference>
<name>A0A511JE25_9CELL</name>
<dbReference type="RefSeq" id="WP_146843890.1">
    <property type="nucleotide sequence ID" value="NZ_BJWG01000016.1"/>
</dbReference>
<protein>
    <submittedName>
        <fullName evidence="2">CHAT domain-containing protein</fullName>
    </submittedName>
</protein>
<dbReference type="EMBL" id="BJWG01000016">
    <property type="protein sequence ID" value="GEL96250.1"/>
    <property type="molecule type" value="Genomic_DNA"/>
</dbReference>
<comment type="caution">
    <text evidence="2">The sequence shown here is derived from an EMBL/GenBank/DDBJ whole genome shotgun (WGS) entry which is preliminary data.</text>
</comment>
<evidence type="ECO:0000313" key="2">
    <source>
        <dbReference type="EMBL" id="GEL96250.1"/>
    </source>
</evidence>
<dbReference type="Proteomes" id="UP000321720">
    <property type="component" value="Unassembled WGS sequence"/>
</dbReference>
<sequence length="875" mass="92207">MRSDEEAGARFDKRVDDVGAKVATAESDNAEGHPGLARRRLVAAIAELDALARNGPAEPRLTKIRARALMELAKSEFETRAGPEPALARLDEMVEAGAARDWRGLVPALAGVRGLLALRAGRHDEALEHLDAAVAAIDLADPVDGCRALLNRGTLHSERRAVGPARADYEECARRAREQGFDLLVFKAEHNLGYVLFRAGQLPRALESMATAARSLPGPPRPTALRDRSEVLLEAGLVGVADETLAEAARIFAAEHLPRDVAECELVRAECALLRGDPQAGRDLAEAARRRFRRRGDESWVVRAALLALQADGAILAAAEPSEQADAAWAALARRAAEVEGLCRRTGRPTWQLTARYLGIEADLARGATADPAAVLDALGPVAGDDPLSVRLYGSRIRALLAMAAGEPARAAFHVRAGQHDLGLHRARFGSLDLRTAGAVHGTALAALDLELSLAEHDPGAALEGFERARAVVGGNPRVTPPSDPHTADLLAQLRRLTEGSRSITARPAADPERVRLFAEAARLKQEILAQSWHESGRGGGPGTERTESAAEVVERLAGRSGAVLLDVLEYRGELVAVRVDGDGARLVRLGESATVSEQVRRVHADLEVLANPLVPDELHTVAQRSLDATLARLDARFVDVLDDPGELVVVAGRWLGVLPWALLASRTGRATLVAPSVHHWMRYAGTAVTSGRVTAAAGPGLRHADEEAVEVAARWPGAKPLLGPDASVAALVDAFRRPGVVHLAAHGRHEPDNPLFSSVRLADGPLFAHELDAGTGDPPELVLLSSCEVGRSSIRAGGEALGLASVLLRTGVACVVAALAPLSDETALRVMSAVHTDLRQGVPVAQAVAAACARVGAETGTAVPLVCLGAPVGV</sequence>
<organism evidence="2 3">
    <name type="scientific">Cellulomonas composti</name>
    <dbReference type="NCBI Taxonomy" id="266130"/>
    <lineage>
        <taxon>Bacteria</taxon>
        <taxon>Bacillati</taxon>
        <taxon>Actinomycetota</taxon>
        <taxon>Actinomycetes</taxon>
        <taxon>Micrococcales</taxon>
        <taxon>Cellulomonadaceae</taxon>
        <taxon>Cellulomonas</taxon>
    </lineage>
</organism>